<comment type="pathway">
    <text evidence="1">Carbohydrate metabolism; glyoxylate cycle; (S)-malate from isocitrate: step 1/2.</text>
</comment>
<organism evidence="6">
    <name type="scientific">mine drainage metagenome</name>
    <dbReference type="NCBI Taxonomy" id="410659"/>
    <lineage>
        <taxon>unclassified sequences</taxon>
        <taxon>metagenomes</taxon>
        <taxon>ecological metagenomes</taxon>
    </lineage>
</organism>
<dbReference type="Pfam" id="PF00463">
    <property type="entry name" value="ICL"/>
    <property type="match status" value="2"/>
</dbReference>
<evidence type="ECO:0000256" key="5">
    <source>
        <dbReference type="ARBA" id="ARBA00023239"/>
    </source>
</evidence>
<dbReference type="InterPro" id="IPR040442">
    <property type="entry name" value="Pyrv_kinase-like_dom_sf"/>
</dbReference>
<dbReference type="GO" id="GO:0006097">
    <property type="term" value="P:glyoxylate cycle"/>
    <property type="evidence" value="ECO:0007669"/>
    <property type="project" value="UniProtKB-KW"/>
</dbReference>
<dbReference type="Gene3D" id="3.20.20.60">
    <property type="entry name" value="Phosphoenolpyruvate-binding domains"/>
    <property type="match status" value="1"/>
</dbReference>
<keyword evidence="5 6" id="KW-0456">Lyase</keyword>
<gene>
    <name evidence="6" type="ORF">B1A_13707</name>
</gene>
<name>T1B8M5_9ZZZZ</name>
<dbReference type="InterPro" id="IPR018523">
    <property type="entry name" value="Isocitrate_lyase_ph_CS"/>
</dbReference>
<evidence type="ECO:0000256" key="3">
    <source>
        <dbReference type="ARBA" id="ARBA00022435"/>
    </source>
</evidence>
<dbReference type="PANTHER" id="PTHR21631:SF3">
    <property type="entry name" value="BIFUNCTIONAL GLYOXYLATE CYCLE PROTEIN"/>
    <property type="match status" value="1"/>
</dbReference>
<dbReference type="GO" id="GO:0016853">
    <property type="term" value="F:isomerase activity"/>
    <property type="evidence" value="ECO:0007669"/>
    <property type="project" value="UniProtKB-KW"/>
</dbReference>
<dbReference type="FunFam" id="3.20.20.60:FF:000005">
    <property type="entry name" value="Isocitrate lyase"/>
    <property type="match status" value="1"/>
</dbReference>
<dbReference type="GO" id="GO:0004451">
    <property type="term" value="F:isocitrate lyase activity"/>
    <property type="evidence" value="ECO:0007669"/>
    <property type="project" value="UniProtKB-EC"/>
</dbReference>
<protein>
    <recommendedName>
        <fullName evidence="2">isocitrate lyase</fullName>
        <ecNumber evidence="2">4.1.3.1</ecNumber>
    </recommendedName>
</protein>
<proteinExistence type="predicted"/>
<accession>T1B8M5</accession>
<feature type="non-terminal residue" evidence="6">
    <location>
        <position position="252"/>
    </location>
</feature>
<evidence type="ECO:0000256" key="2">
    <source>
        <dbReference type="ARBA" id="ARBA00012909"/>
    </source>
</evidence>
<dbReference type="PANTHER" id="PTHR21631">
    <property type="entry name" value="ISOCITRATE LYASE/MALATE SYNTHASE"/>
    <property type="match status" value="1"/>
</dbReference>
<dbReference type="EMBL" id="AUZX01010046">
    <property type="protein sequence ID" value="EQD49369.1"/>
    <property type="molecule type" value="Genomic_DNA"/>
</dbReference>
<keyword evidence="3" id="KW-0329">Glyoxylate bypass</keyword>
<dbReference type="GO" id="GO:0009514">
    <property type="term" value="C:glyoxysome"/>
    <property type="evidence" value="ECO:0007669"/>
    <property type="project" value="TreeGrafter"/>
</dbReference>
<reference evidence="6" key="2">
    <citation type="journal article" date="2014" name="ISME J.">
        <title>Microbial stratification in low pH oxic and suboxic macroscopic growths along an acid mine drainage.</title>
        <authorList>
            <person name="Mendez-Garcia C."/>
            <person name="Mesa V."/>
            <person name="Sprenger R.R."/>
            <person name="Richter M."/>
            <person name="Diez M.S."/>
            <person name="Solano J."/>
            <person name="Bargiela R."/>
            <person name="Golyshina O.V."/>
            <person name="Manteca A."/>
            <person name="Ramos J.L."/>
            <person name="Gallego J.R."/>
            <person name="Llorente I."/>
            <person name="Martins Dos Santos V.A."/>
            <person name="Jensen O.N."/>
            <person name="Pelaez A.I."/>
            <person name="Sanchez J."/>
            <person name="Ferrer M."/>
        </authorList>
    </citation>
    <scope>NUCLEOTIDE SEQUENCE</scope>
</reference>
<dbReference type="GO" id="GO:0006099">
    <property type="term" value="P:tricarboxylic acid cycle"/>
    <property type="evidence" value="ECO:0007669"/>
    <property type="project" value="UniProtKB-KW"/>
</dbReference>
<reference evidence="6" key="1">
    <citation type="submission" date="2013-08" db="EMBL/GenBank/DDBJ databases">
        <authorList>
            <person name="Mendez C."/>
            <person name="Richter M."/>
            <person name="Ferrer M."/>
            <person name="Sanchez J."/>
        </authorList>
    </citation>
    <scope>NUCLEOTIDE SEQUENCE</scope>
</reference>
<dbReference type="EC" id="4.1.3.1" evidence="2"/>
<evidence type="ECO:0000256" key="1">
    <source>
        <dbReference type="ARBA" id="ARBA00004793"/>
    </source>
</evidence>
<dbReference type="InterPro" id="IPR006254">
    <property type="entry name" value="Isocitrate_lyase"/>
</dbReference>
<dbReference type="InterPro" id="IPR015813">
    <property type="entry name" value="Pyrv/PenolPyrv_kinase-like_dom"/>
</dbReference>
<dbReference type="CDD" id="cd00377">
    <property type="entry name" value="ICL_PEPM"/>
    <property type="match status" value="1"/>
</dbReference>
<evidence type="ECO:0000313" key="6">
    <source>
        <dbReference type="EMBL" id="EQD49369.1"/>
    </source>
</evidence>
<dbReference type="PROSITE" id="PS00161">
    <property type="entry name" value="ISOCITRATE_LYASE"/>
    <property type="match status" value="1"/>
</dbReference>
<dbReference type="AlphaFoldDB" id="T1B8M5"/>
<comment type="caution">
    <text evidence="6">The sequence shown here is derived from an EMBL/GenBank/DDBJ whole genome shotgun (WGS) entry which is preliminary data.</text>
</comment>
<feature type="non-terminal residue" evidence="6">
    <location>
        <position position="1"/>
    </location>
</feature>
<keyword evidence="6" id="KW-0413">Isomerase</keyword>
<keyword evidence="4" id="KW-0816">Tricarboxylic acid cycle</keyword>
<dbReference type="InterPro" id="IPR039556">
    <property type="entry name" value="ICL/PEPM"/>
</dbReference>
<evidence type="ECO:0000256" key="4">
    <source>
        <dbReference type="ARBA" id="ARBA00022532"/>
    </source>
</evidence>
<sequence length="252" mass="27244">LWKLLQTEAYLPTLGAMNGSQAVQMVEAGLPAIYASGWQVAADANDAGQTYPDQSLYPALSMPTLVQRINNAFRRQDEKQHSAGTTATYWYAPIVADAEAGFGGTLNVFELTKSLIGAGVAGLHIEDQLASVKKCGHMGGKVLVPTREFNQKLWAARLASDILDVPTVIVARTDARSARLITSDIDPRDQEFITGERTPEGFYVIRDGLEAAIARGIAYAPYADLVWFETGGPDLDEARAFAEAVHAKYPGK</sequence>
<dbReference type="SUPFAM" id="SSF51621">
    <property type="entry name" value="Phosphoenolpyruvate/pyruvate domain"/>
    <property type="match status" value="1"/>
</dbReference>